<dbReference type="NCBIfam" id="TIGR00254">
    <property type="entry name" value="GGDEF"/>
    <property type="match status" value="1"/>
</dbReference>
<feature type="domain" description="EAL" evidence="2">
    <location>
        <begin position="379"/>
        <end position="624"/>
    </location>
</feature>
<evidence type="ECO:0008006" key="6">
    <source>
        <dbReference type="Google" id="ProtNLM"/>
    </source>
</evidence>
<dbReference type="Pfam" id="PF00563">
    <property type="entry name" value="EAL"/>
    <property type="match status" value="1"/>
</dbReference>
<keyword evidence="1" id="KW-0812">Transmembrane</keyword>
<dbReference type="InterPro" id="IPR043128">
    <property type="entry name" value="Rev_trsase/Diguanyl_cyclase"/>
</dbReference>
<dbReference type="PROSITE" id="PS50883">
    <property type="entry name" value="EAL"/>
    <property type="match status" value="1"/>
</dbReference>
<reference evidence="5" key="1">
    <citation type="journal article" date="2019" name="Int. J. Syst. Evol. Microbiol.">
        <title>The Global Catalogue of Microorganisms (GCM) 10K type strain sequencing project: providing services to taxonomists for standard genome sequencing and annotation.</title>
        <authorList>
            <consortium name="The Broad Institute Genomics Platform"/>
            <consortium name="The Broad Institute Genome Sequencing Center for Infectious Disease"/>
            <person name="Wu L."/>
            <person name="Ma J."/>
        </authorList>
    </citation>
    <scope>NUCLEOTIDE SEQUENCE [LARGE SCALE GENOMIC DNA]</scope>
    <source>
        <strain evidence="5">JCM 18401</strain>
    </source>
</reference>
<dbReference type="InterPro" id="IPR000160">
    <property type="entry name" value="GGDEF_dom"/>
</dbReference>
<evidence type="ECO:0000259" key="3">
    <source>
        <dbReference type="PROSITE" id="PS50887"/>
    </source>
</evidence>
<dbReference type="Gene3D" id="3.30.70.270">
    <property type="match status" value="1"/>
</dbReference>
<dbReference type="SMART" id="SM00052">
    <property type="entry name" value="EAL"/>
    <property type="match status" value="1"/>
</dbReference>
<dbReference type="InterPro" id="IPR050706">
    <property type="entry name" value="Cyclic-di-GMP_PDE-like"/>
</dbReference>
<dbReference type="PANTHER" id="PTHR33121">
    <property type="entry name" value="CYCLIC DI-GMP PHOSPHODIESTERASE PDEF"/>
    <property type="match status" value="1"/>
</dbReference>
<dbReference type="Gene3D" id="3.20.20.450">
    <property type="entry name" value="EAL domain"/>
    <property type="match status" value="1"/>
</dbReference>
<name>A0ABP9EBA8_9GAMM</name>
<organism evidence="4 5">
    <name type="scientific">Ferrimonas pelagia</name>
    <dbReference type="NCBI Taxonomy" id="1177826"/>
    <lineage>
        <taxon>Bacteria</taxon>
        <taxon>Pseudomonadati</taxon>
        <taxon>Pseudomonadota</taxon>
        <taxon>Gammaproteobacteria</taxon>
        <taxon>Alteromonadales</taxon>
        <taxon>Ferrimonadaceae</taxon>
        <taxon>Ferrimonas</taxon>
    </lineage>
</organism>
<evidence type="ECO:0000313" key="4">
    <source>
        <dbReference type="EMBL" id="GAA4873370.1"/>
    </source>
</evidence>
<evidence type="ECO:0000313" key="5">
    <source>
        <dbReference type="Proteomes" id="UP001499988"/>
    </source>
</evidence>
<dbReference type="PANTHER" id="PTHR33121:SF79">
    <property type="entry name" value="CYCLIC DI-GMP PHOSPHODIESTERASE PDED-RELATED"/>
    <property type="match status" value="1"/>
</dbReference>
<gene>
    <name evidence="4" type="ORF">GCM10023333_02720</name>
</gene>
<protein>
    <recommendedName>
        <fullName evidence="6">GGDEF domain-containing protein</fullName>
    </recommendedName>
</protein>
<sequence length="624" mass="70000">MLGVRFVSAMTLIFGLASLAITIGLSVAQTKNQIQADVETISAALQADNRPSVKTLRQQFPIQYARVQLDSGTVAEIFGQFKQPQHPLGQLLPVTLAQASTVTPEYDAEVGLDIDLYFQRHNTGLLLSSLALTALTALLLLLVQLRAKRFQQDLNTLSVAIERLPSLELPNMINGLQGKLTPLSHVVIQTRDQLRSQLQSLHRINTEQAEDALRDPITQLANRASFNLDMEDDKSDNKGQGHLVLLRASALNELNNRMGSQAGDAYLATIAGLLQRIVSNQSKLAVYRYSGADFLIRCPNMEHSALIKLVEPITKQLSDIAQRENISAAGYVGAAPYGPEERISQLLIHADTAISIAQANGPNSFFCMDEVAMSLDLDTDHWQEVLDDVIEHQRLELIQQAIRSPQDDKTLYRELFVRFTNHTGQPLPTETLFAKAATHGRTIELDQMIFSRVANEINHNSDPNISYGLNLATRSITDPKFLYWLEDRIQKTPALKGRLVFEISEHSIELNPEPLRIWFRRMHQLGVRIAIDRFGHSLTSFRTLSALRPDFVKLAPHFTKSIDRDADNRFFIKMLLDVAVRLEIRVIATHVEQYEERMTLEALRLDGLQGHLLQAPSPIMVKEV</sequence>
<evidence type="ECO:0000259" key="2">
    <source>
        <dbReference type="PROSITE" id="PS50883"/>
    </source>
</evidence>
<dbReference type="InterPro" id="IPR035919">
    <property type="entry name" value="EAL_sf"/>
</dbReference>
<feature type="transmembrane region" description="Helical" evidence="1">
    <location>
        <begin position="6"/>
        <end position="28"/>
    </location>
</feature>
<dbReference type="EMBL" id="BAABJZ010000004">
    <property type="protein sequence ID" value="GAA4873370.1"/>
    <property type="molecule type" value="Genomic_DNA"/>
</dbReference>
<evidence type="ECO:0000256" key="1">
    <source>
        <dbReference type="SAM" id="Phobius"/>
    </source>
</evidence>
<dbReference type="Pfam" id="PF00990">
    <property type="entry name" value="GGDEF"/>
    <property type="match status" value="1"/>
</dbReference>
<dbReference type="SUPFAM" id="SSF141868">
    <property type="entry name" value="EAL domain-like"/>
    <property type="match status" value="1"/>
</dbReference>
<dbReference type="Proteomes" id="UP001499988">
    <property type="component" value="Unassembled WGS sequence"/>
</dbReference>
<dbReference type="CDD" id="cd01948">
    <property type="entry name" value="EAL"/>
    <property type="match status" value="1"/>
</dbReference>
<keyword evidence="1" id="KW-0472">Membrane</keyword>
<comment type="caution">
    <text evidence="4">The sequence shown here is derived from an EMBL/GenBank/DDBJ whole genome shotgun (WGS) entry which is preliminary data.</text>
</comment>
<dbReference type="SMART" id="SM00267">
    <property type="entry name" value="GGDEF"/>
    <property type="match status" value="1"/>
</dbReference>
<keyword evidence="5" id="KW-1185">Reference proteome</keyword>
<dbReference type="InterPro" id="IPR029787">
    <property type="entry name" value="Nucleotide_cyclase"/>
</dbReference>
<feature type="domain" description="GGDEF" evidence="3">
    <location>
        <begin position="239"/>
        <end position="370"/>
    </location>
</feature>
<dbReference type="RefSeq" id="WP_345332547.1">
    <property type="nucleotide sequence ID" value="NZ_BAABJZ010000004.1"/>
</dbReference>
<feature type="transmembrane region" description="Helical" evidence="1">
    <location>
        <begin position="125"/>
        <end position="145"/>
    </location>
</feature>
<dbReference type="InterPro" id="IPR001633">
    <property type="entry name" value="EAL_dom"/>
</dbReference>
<proteinExistence type="predicted"/>
<accession>A0ABP9EBA8</accession>
<dbReference type="PROSITE" id="PS50887">
    <property type="entry name" value="GGDEF"/>
    <property type="match status" value="1"/>
</dbReference>
<dbReference type="SUPFAM" id="SSF55073">
    <property type="entry name" value="Nucleotide cyclase"/>
    <property type="match status" value="1"/>
</dbReference>
<keyword evidence="1" id="KW-1133">Transmembrane helix</keyword>